<accession>A0ABV2MUE5</accession>
<organism evidence="2 3">
    <name type="scientific">Aquamicrobium terrae</name>
    <dbReference type="NCBI Taxonomy" id="1324945"/>
    <lineage>
        <taxon>Bacteria</taxon>
        <taxon>Pseudomonadati</taxon>
        <taxon>Pseudomonadota</taxon>
        <taxon>Alphaproteobacteria</taxon>
        <taxon>Hyphomicrobiales</taxon>
        <taxon>Phyllobacteriaceae</taxon>
        <taxon>Aquamicrobium</taxon>
    </lineage>
</organism>
<dbReference type="Proteomes" id="UP001549076">
    <property type="component" value="Unassembled WGS sequence"/>
</dbReference>
<reference evidence="2 3" key="1">
    <citation type="submission" date="2024-06" db="EMBL/GenBank/DDBJ databases">
        <title>Genomic Encyclopedia of Type Strains, Phase IV (KMG-IV): sequencing the most valuable type-strain genomes for metagenomic binning, comparative biology and taxonomic classification.</title>
        <authorList>
            <person name="Goeker M."/>
        </authorList>
    </citation>
    <scope>NUCLEOTIDE SEQUENCE [LARGE SCALE GENOMIC DNA]</scope>
    <source>
        <strain evidence="2 3">DSM 27865</strain>
    </source>
</reference>
<evidence type="ECO:0008006" key="4">
    <source>
        <dbReference type="Google" id="ProtNLM"/>
    </source>
</evidence>
<protein>
    <recommendedName>
        <fullName evidence="4">Lipoprotein</fullName>
    </recommendedName>
</protein>
<dbReference type="RefSeq" id="WP_354192585.1">
    <property type="nucleotide sequence ID" value="NZ_JBEPML010000002.1"/>
</dbReference>
<feature type="signal peptide" evidence="1">
    <location>
        <begin position="1"/>
        <end position="26"/>
    </location>
</feature>
<feature type="chain" id="PRO_5046632409" description="Lipoprotein" evidence="1">
    <location>
        <begin position="27"/>
        <end position="177"/>
    </location>
</feature>
<dbReference type="EMBL" id="JBEPML010000002">
    <property type="protein sequence ID" value="MET3790421.1"/>
    <property type="molecule type" value="Genomic_DNA"/>
</dbReference>
<evidence type="ECO:0000313" key="2">
    <source>
        <dbReference type="EMBL" id="MET3790421.1"/>
    </source>
</evidence>
<sequence>MSRPSKHMMRGLMRLRIVLFGVCSLAAGCAAPETKVLDPYQLADGSRYQDVVTIGADKSGASPVVTDIKTFRLGNGKNRDSRLVSQATGSSPGMTAVVGGAIANGTATGITAGLISYASRSRTTVNVDGKKSLTDVQCSELSEAERLQIQKCICEISSFNPGCENAGGSGNPPPFGG</sequence>
<gene>
    <name evidence="2" type="ORF">ABID37_000612</name>
</gene>
<evidence type="ECO:0000256" key="1">
    <source>
        <dbReference type="SAM" id="SignalP"/>
    </source>
</evidence>
<keyword evidence="3" id="KW-1185">Reference proteome</keyword>
<proteinExistence type="predicted"/>
<name>A0ABV2MUE5_9HYPH</name>
<evidence type="ECO:0000313" key="3">
    <source>
        <dbReference type="Proteomes" id="UP001549076"/>
    </source>
</evidence>
<keyword evidence="1" id="KW-0732">Signal</keyword>
<dbReference type="PROSITE" id="PS51257">
    <property type="entry name" value="PROKAR_LIPOPROTEIN"/>
    <property type="match status" value="1"/>
</dbReference>
<comment type="caution">
    <text evidence="2">The sequence shown here is derived from an EMBL/GenBank/DDBJ whole genome shotgun (WGS) entry which is preliminary data.</text>
</comment>